<gene>
    <name evidence="1" type="ORF">MUCCIDRAFT_155374</name>
</gene>
<comment type="caution">
    <text evidence="1">The sequence shown here is derived from an EMBL/GenBank/DDBJ whole genome shotgun (WGS) entry which is preliminary data.</text>
</comment>
<evidence type="ECO:0000313" key="2">
    <source>
        <dbReference type="Proteomes" id="UP000077051"/>
    </source>
</evidence>
<organism evidence="1 2">
    <name type="scientific">Mucor lusitanicus CBS 277.49</name>
    <dbReference type="NCBI Taxonomy" id="747725"/>
    <lineage>
        <taxon>Eukaryota</taxon>
        <taxon>Fungi</taxon>
        <taxon>Fungi incertae sedis</taxon>
        <taxon>Mucoromycota</taxon>
        <taxon>Mucoromycotina</taxon>
        <taxon>Mucoromycetes</taxon>
        <taxon>Mucorales</taxon>
        <taxon>Mucorineae</taxon>
        <taxon>Mucoraceae</taxon>
        <taxon>Mucor</taxon>
    </lineage>
</organism>
<evidence type="ECO:0000313" key="1">
    <source>
        <dbReference type="EMBL" id="OAD06676.1"/>
    </source>
</evidence>
<proteinExistence type="predicted"/>
<dbReference type="AlphaFoldDB" id="A0A168NSJ5"/>
<reference evidence="1 2" key="1">
    <citation type="submission" date="2015-06" db="EMBL/GenBank/DDBJ databases">
        <title>Expansion of signal transduction pathways in fungi by whole-genome duplication.</title>
        <authorList>
            <consortium name="DOE Joint Genome Institute"/>
            <person name="Corrochano L.M."/>
            <person name="Kuo A."/>
            <person name="Marcet-Houben M."/>
            <person name="Polaino S."/>
            <person name="Salamov A."/>
            <person name="Villalobos J.M."/>
            <person name="Alvarez M.I."/>
            <person name="Avalos J."/>
            <person name="Benito E.P."/>
            <person name="Benoit I."/>
            <person name="Burger G."/>
            <person name="Camino L.P."/>
            <person name="Canovas D."/>
            <person name="Cerda-Olmedo E."/>
            <person name="Cheng J.-F."/>
            <person name="Dominguez A."/>
            <person name="Elias M."/>
            <person name="Eslava A.P."/>
            <person name="Glaser F."/>
            <person name="Grimwood J."/>
            <person name="Gutierrez G."/>
            <person name="Heitman J."/>
            <person name="Henrissat B."/>
            <person name="Iturriaga E.A."/>
            <person name="Lang B.F."/>
            <person name="Lavin J.L."/>
            <person name="Lee S."/>
            <person name="Li W."/>
            <person name="Lindquist E."/>
            <person name="Lopez-Garcia S."/>
            <person name="Luque E.M."/>
            <person name="Marcos A.T."/>
            <person name="Martin J."/>
            <person name="Mccluskey K."/>
            <person name="Medina H.R."/>
            <person name="Miralles-Duran A."/>
            <person name="Miyazaki A."/>
            <person name="Munoz-Torres E."/>
            <person name="Oguiza J.A."/>
            <person name="Ohm R."/>
            <person name="Olmedo M."/>
            <person name="Orejas M."/>
            <person name="Ortiz-Castellanos L."/>
            <person name="Pisabarro A.G."/>
            <person name="Rodriguez-Romero J."/>
            <person name="Ruiz-Herrera J."/>
            <person name="Ruiz-Vazquez R."/>
            <person name="Sanz C."/>
            <person name="Schackwitz W."/>
            <person name="Schmutz J."/>
            <person name="Shahriari M."/>
            <person name="Shelest E."/>
            <person name="Silva-Franco F."/>
            <person name="Soanes D."/>
            <person name="Syed K."/>
            <person name="Tagua V.G."/>
            <person name="Talbot N.J."/>
            <person name="Thon M."/>
            <person name="De Vries R.P."/>
            <person name="Wiebenga A."/>
            <person name="Yadav J.S."/>
            <person name="Braun E.L."/>
            <person name="Baker S."/>
            <person name="Garre V."/>
            <person name="Horwitz B."/>
            <person name="Torres-Martinez S."/>
            <person name="Idnurm A."/>
            <person name="Herrera-Estrella A."/>
            <person name="Gabaldon T."/>
            <person name="Grigoriev I.V."/>
        </authorList>
    </citation>
    <scope>NUCLEOTIDE SEQUENCE [LARGE SCALE GENOMIC DNA]</scope>
    <source>
        <strain evidence="1 2">CBS 277.49</strain>
    </source>
</reference>
<dbReference type="Proteomes" id="UP000077051">
    <property type="component" value="Unassembled WGS sequence"/>
</dbReference>
<name>A0A168NSJ5_MUCCL</name>
<protein>
    <submittedName>
        <fullName evidence="1">Uncharacterized protein</fullName>
    </submittedName>
</protein>
<accession>A0A168NSJ5</accession>
<keyword evidence="2" id="KW-1185">Reference proteome</keyword>
<dbReference type="EMBL" id="AMYB01000002">
    <property type="protein sequence ID" value="OAD06676.1"/>
    <property type="molecule type" value="Genomic_DNA"/>
</dbReference>
<sequence length="120" mass="13784">MSTVPFGTESTRRKSKHTKVKAGYRLEESCCVDDEHGRGYGYGCGREHVRVRGDCGYDGRYDCGRGDRVHGDRVHGDRIHGDHVHDDHVHGDYCVHDEVLEYVCDFHGEHMDLLEQQQQQ</sequence>
<dbReference type="VEuPathDB" id="FungiDB:MUCCIDRAFT_155374"/>